<evidence type="ECO:0000313" key="2">
    <source>
        <dbReference type="Proteomes" id="UP000279911"/>
    </source>
</evidence>
<dbReference type="RefSeq" id="WP_125478562.1">
    <property type="nucleotide sequence ID" value="NZ_RSFW01000006.1"/>
</dbReference>
<evidence type="ECO:0000313" key="1">
    <source>
        <dbReference type="EMBL" id="RSD28599.1"/>
    </source>
</evidence>
<sequence length="59" mass="6447">MRSENFQLTSNDDFVILYGVNHEQTGKEIINNASIYGVELFNGVAVAQVSAQIENSAAE</sequence>
<protein>
    <submittedName>
        <fullName evidence="1">Uncharacterized protein</fullName>
    </submittedName>
</protein>
<dbReference type="AlphaFoldDB" id="A0A3R9E8T8"/>
<dbReference type="EMBL" id="RSFW01000006">
    <property type="protein sequence ID" value="RSD28599.1"/>
    <property type="molecule type" value="Genomic_DNA"/>
</dbReference>
<comment type="caution">
    <text evidence="1">The sequence shown here is derived from an EMBL/GenBank/DDBJ whole genome shotgun (WGS) entry which is preliminary data.</text>
</comment>
<accession>A0A3R9E8T8</accession>
<gene>
    <name evidence="1" type="ORF">EJA10_03180</name>
</gene>
<name>A0A3R9E8T8_9BACI</name>
<dbReference type="Proteomes" id="UP000279911">
    <property type="component" value="Unassembled WGS sequence"/>
</dbReference>
<organism evidence="1 2">
    <name type="scientific">Mesobacillus subterraneus</name>
    <dbReference type="NCBI Taxonomy" id="285983"/>
    <lineage>
        <taxon>Bacteria</taxon>
        <taxon>Bacillati</taxon>
        <taxon>Bacillota</taxon>
        <taxon>Bacilli</taxon>
        <taxon>Bacillales</taxon>
        <taxon>Bacillaceae</taxon>
        <taxon>Mesobacillus</taxon>
    </lineage>
</organism>
<reference evidence="2" key="1">
    <citation type="submission" date="2018-12" db="EMBL/GenBank/DDBJ databases">
        <title>Bacillus chawlae sp. nov., Bacillus glennii sp. nov., and Bacillus saganii sp. nov. Isolated from the Vehicle Assembly Building at Kennedy Space Center where the Viking Spacecraft were Assembled.</title>
        <authorList>
            <person name="Seuylemezian A."/>
            <person name="Vaishampayan P."/>
        </authorList>
    </citation>
    <scope>NUCLEOTIDE SEQUENCE [LARGE SCALE GENOMIC DNA]</scope>
    <source>
        <strain evidence="2">DSM 13966</strain>
    </source>
</reference>
<dbReference type="OrthoDB" id="1875981at2"/>
<proteinExistence type="predicted"/>